<feature type="chain" id="PRO_5013254300" description="peptidylprolyl isomerase" evidence="6">
    <location>
        <begin position="19"/>
        <end position="157"/>
    </location>
</feature>
<dbReference type="InterPro" id="IPR044609">
    <property type="entry name" value="FKBP2/11"/>
</dbReference>
<evidence type="ECO:0000256" key="5">
    <source>
        <dbReference type="PROSITE-ProRule" id="PRU00277"/>
    </source>
</evidence>
<evidence type="ECO:0000313" key="8">
    <source>
        <dbReference type="EMBL" id="ORX65816.1"/>
    </source>
</evidence>
<dbReference type="GO" id="GO:0003755">
    <property type="term" value="F:peptidyl-prolyl cis-trans isomerase activity"/>
    <property type="evidence" value="ECO:0007669"/>
    <property type="project" value="UniProtKB-KW"/>
</dbReference>
<dbReference type="Pfam" id="PF00254">
    <property type="entry name" value="FKBP_C"/>
    <property type="match status" value="1"/>
</dbReference>
<evidence type="ECO:0000313" key="9">
    <source>
        <dbReference type="Proteomes" id="UP000193922"/>
    </source>
</evidence>
<gene>
    <name evidence="8" type="ORF">DL89DRAFT_270548</name>
</gene>
<dbReference type="Gene3D" id="3.10.50.40">
    <property type="match status" value="1"/>
</dbReference>
<dbReference type="EC" id="5.2.1.8" evidence="2 5"/>
<evidence type="ECO:0000256" key="1">
    <source>
        <dbReference type="ARBA" id="ARBA00000971"/>
    </source>
</evidence>
<proteinExistence type="predicted"/>
<dbReference type="GO" id="GO:0005783">
    <property type="term" value="C:endoplasmic reticulum"/>
    <property type="evidence" value="ECO:0007669"/>
    <property type="project" value="TreeGrafter"/>
</dbReference>
<keyword evidence="4 5" id="KW-0413">Isomerase</keyword>
<dbReference type="PROSITE" id="PS50059">
    <property type="entry name" value="FKBP_PPIASE"/>
    <property type="match status" value="1"/>
</dbReference>
<dbReference type="RefSeq" id="XP_040739899.1">
    <property type="nucleotide sequence ID" value="XM_040888754.1"/>
</dbReference>
<dbReference type="PANTHER" id="PTHR45779:SF6">
    <property type="entry name" value="PEPTIDYL-PROLYL CIS-TRANS ISOMERASE FKBP15-1"/>
    <property type="match status" value="1"/>
</dbReference>
<protein>
    <recommendedName>
        <fullName evidence="2 5">peptidylprolyl isomerase</fullName>
        <ecNumber evidence="2 5">5.2.1.8</ecNumber>
    </recommendedName>
</protein>
<dbReference type="PANTHER" id="PTHR45779">
    <property type="entry name" value="PEPTIDYLPROLYL ISOMERASE"/>
    <property type="match status" value="1"/>
</dbReference>
<keyword evidence="9" id="KW-1185">Reference proteome</keyword>
<dbReference type="Proteomes" id="UP000193922">
    <property type="component" value="Unassembled WGS sequence"/>
</dbReference>
<dbReference type="SUPFAM" id="SSF54534">
    <property type="entry name" value="FKBP-like"/>
    <property type="match status" value="1"/>
</dbReference>
<evidence type="ECO:0000256" key="4">
    <source>
        <dbReference type="ARBA" id="ARBA00023235"/>
    </source>
</evidence>
<feature type="domain" description="PPIase FKBP-type" evidence="7">
    <location>
        <begin position="54"/>
        <end position="143"/>
    </location>
</feature>
<dbReference type="OrthoDB" id="1902587at2759"/>
<evidence type="ECO:0000256" key="2">
    <source>
        <dbReference type="ARBA" id="ARBA00013194"/>
    </source>
</evidence>
<dbReference type="FunFam" id="3.10.50.40:FF:000006">
    <property type="entry name" value="Peptidyl-prolyl cis-trans isomerase"/>
    <property type="match status" value="1"/>
</dbReference>
<keyword evidence="3 5" id="KW-0697">Rotamase</keyword>
<sequence length="157" mass="16520">MKFTALTTIALLAASAFAADSTTAKCKPSTKPPTKLEIDVEFRPENCPVKASVGDKVAVHYQGMLFSDGTKFDDSYERGEPIEFPLGQGKVIKGWDQGILGMCIGEKRVLKIPSDLGYGAAGAGGVIPPNAALVFKTELMAINGKGKDDAGAGRDEL</sequence>
<comment type="catalytic activity">
    <reaction evidence="1 5">
        <text>[protein]-peptidylproline (omega=180) = [protein]-peptidylproline (omega=0)</text>
        <dbReference type="Rhea" id="RHEA:16237"/>
        <dbReference type="Rhea" id="RHEA-COMP:10747"/>
        <dbReference type="Rhea" id="RHEA-COMP:10748"/>
        <dbReference type="ChEBI" id="CHEBI:83833"/>
        <dbReference type="ChEBI" id="CHEBI:83834"/>
        <dbReference type="EC" id="5.2.1.8"/>
    </reaction>
</comment>
<keyword evidence="6" id="KW-0732">Signal</keyword>
<organism evidence="8 9">
    <name type="scientific">Linderina pennispora</name>
    <dbReference type="NCBI Taxonomy" id="61395"/>
    <lineage>
        <taxon>Eukaryota</taxon>
        <taxon>Fungi</taxon>
        <taxon>Fungi incertae sedis</taxon>
        <taxon>Zoopagomycota</taxon>
        <taxon>Kickxellomycotina</taxon>
        <taxon>Kickxellomycetes</taxon>
        <taxon>Kickxellales</taxon>
        <taxon>Kickxellaceae</taxon>
        <taxon>Linderina</taxon>
    </lineage>
</organism>
<reference evidence="8 9" key="1">
    <citation type="submission" date="2016-07" db="EMBL/GenBank/DDBJ databases">
        <title>Pervasive Adenine N6-methylation of Active Genes in Fungi.</title>
        <authorList>
            <consortium name="DOE Joint Genome Institute"/>
            <person name="Mondo S.J."/>
            <person name="Dannebaum R.O."/>
            <person name="Kuo R.C."/>
            <person name="Labutti K."/>
            <person name="Haridas S."/>
            <person name="Kuo A."/>
            <person name="Salamov A."/>
            <person name="Ahrendt S.R."/>
            <person name="Lipzen A."/>
            <person name="Sullivan W."/>
            <person name="Andreopoulos W.B."/>
            <person name="Clum A."/>
            <person name="Lindquist E."/>
            <person name="Daum C."/>
            <person name="Ramamoorthy G.K."/>
            <person name="Gryganskyi A."/>
            <person name="Culley D."/>
            <person name="Magnuson J.K."/>
            <person name="James T.Y."/>
            <person name="O'Malley M.A."/>
            <person name="Stajich J.E."/>
            <person name="Spatafora J.W."/>
            <person name="Visel A."/>
            <person name="Grigoriev I.V."/>
        </authorList>
    </citation>
    <scope>NUCLEOTIDE SEQUENCE [LARGE SCALE GENOMIC DNA]</scope>
    <source>
        <strain evidence="8 9">ATCC 12442</strain>
    </source>
</reference>
<dbReference type="InterPro" id="IPR001179">
    <property type="entry name" value="PPIase_FKBP_dom"/>
</dbReference>
<feature type="signal peptide" evidence="6">
    <location>
        <begin position="1"/>
        <end position="18"/>
    </location>
</feature>
<name>A0A1Y1VXS1_9FUNG</name>
<dbReference type="InterPro" id="IPR046357">
    <property type="entry name" value="PPIase_dom_sf"/>
</dbReference>
<dbReference type="EMBL" id="MCFD01000020">
    <property type="protein sequence ID" value="ORX65816.1"/>
    <property type="molecule type" value="Genomic_DNA"/>
</dbReference>
<dbReference type="STRING" id="61395.A0A1Y1VXS1"/>
<evidence type="ECO:0000259" key="7">
    <source>
        <dbReference type="PROSITE" id="PS50059"/>
    </source>
</evidence>
<dbReference type="GeneID" id="63805402"/>
<evidence type="ECO:0000256" key="6">
    <source>
        <dbReference type="SAM" id="SignalP"/>
    </source>
</evidence>
<evidence type="ECO:0000256" key="3">
    <source>
        <dbReference type="ARBA" id="ARBA00023110"/>
    </source>
</evidence>
<comment type="caution">
    <text evidence="8">The sequence shown here is derived from an EMBL/GenBank/DDBJ whole genome shotgun (WGS) entry which is preliminary data.</text>
</comment>
<dbReference type="AlphaFoldDB" id="A0A1Y1VXS1"/>
<accession>A0A1Y1VXS1</accession>